<organism evidence="2 3">
    <name type="scientific">Ruegeria spongiae</name>
    <dbReference type="NCBI Taxonomy" id="2942209"/>
    <lineage>
        <taxon>Bacteria</taxon>
        <taxon>Pseudomonadati</taxon>
        <taxon>Pseudomonadota</taxon>
        <taxon>Alphaproteobacteria</taxon>
        <taxon>Rhodobacterales</taxon>
        <taxon>Roseobacteraceae</taxon>
        <taxon>Ruegeria</taxon>
    </lineage>
</organism>
<keyword evidence="3" id="KW-1185">Reference proteome</keyword>
<dbReference type="EMBL" id="JAMFMB010000056">
    <property type="protein sequence ID" value="MCL6286133.1"/>
    <property type="molecule type" value="Genomic_DNA"/>
</dbReference>
<dbReference type="Proteomes" id="UP001203880">
    <property type="component" value="Unassembled WGS sequence"/>
</dbReference>
<evidence type="ECO:0000256" key="1">
    <source>
        <dbReference type="SAM" id="MobiDB-lite"/>
    </source>
</evidence>
<reference evidence="2" key="1">
    <citation type="submission" date="2022-05" db="EMBL/GenBank/DDBJ databases">
        <authorList>
            <person name="Park J.-S."/>
        </authorList>
    </citation>
    <scope>NUCLEOTIDE SEQUENCE</scope>
    <source>
        <strain evidence="2">2012CJ41-6</strain>
    </source>
</reference>
<evidence type="ECO:0008006" key="4">
    <source>
        <dbReference type="Google" id="ProtNLM"/>
    </source>
</evidence>
<evidence type="ECO:0000313" key="2">
    <source>
        <dbReference type="EMBL" id="MCL6286133.1"/>
    </source>
</evidence>
<gene>
    <name evidence="2" type="ORF">M3P21_21740</name>
</gene>
<evidence type="ECO:0000313" key="3">
    <source>
        <dbReference type="Proteomes" id="UP001203880"/>
    </source>
</evidence>
<name>A0ABT0Q8C9_9RHOB</name>
<comment type="caution">
    <text evidence="2">The sequence shown here is derived from an EMBL/GenBank/DDBJ whole genome shotgun (WGS) entry which is preliminary data.</text>
</comment>
<protein>
    <recommendedName>
        <fullName evidence="4">DUF945 domain-containing protein</fullName>
    </recommendedName>
</protein>
<accession>A0ABT0Q8C9</accession>
<proteinExistence type="predicted"/>
<feature type="region of interest" description="Disordered" evidence="1">
    <location>
        <begin position="382"/>
        <end position="431"/>
    </location>
</feature>
<dbReference type="RefSeq" id="WP_249713590.1">
    <property type="nucleotide sequence ID" value="NZ_JAMFMB010000056.1"/>
</dbReference>
<sequence>MSAKALAGFIVVGVIAVAGVDYHTQSKKADSALSVQQYADTFQERFLSARVERKLAQAERAREKRWKAGAKPYLPASSAEWVRRAIAERDFTVDARTGPEQAKLSEAARPLAIKAAVQEATVQAKKLDRNSWVYEKDGHTIWLHASLSKGANTNTLAGNLAQSIAAMDFGGKDPVPLGVIGGVAYFQAVQEEYYDVPKVARSNWALIKPAPAETDVQVSFDTYTGKIGIGEEIRLLVRSDAPRDEVRIFLGQVDYDGLNALLSRPVPMVGNATQVEPANEIRLAEQMAGLRSEFVKLRGELAQMRIDNLDGLALAANTLAGQYGLPNDRFDLTANRIATPNDLIQFGYREGLSDLMGPKTEKASADDGDLFGRLFAKLKSNASTKAQPEQGSDGFIGGSKPLSGHTESAEAPTVRVNKGGAGAGSGCSTKGAFKRCSLSGG</sequence>